<sequence length="146" mass="15970">MSRLHPLNGAKVWLGGRMPDRYDSVVCLLFSGDRPVLVRNRDRAWEFPGGHAETGEDVEATARREAREEAGAKLADVIVDGYYVLASGHTTVVTHAQVAARGALSGEFETVEAREFDVLPDDLSWDDGLYAHLLRRLDLPGAPGAE</sequence>
<evidence type="ECO:0000259" key="4">
    <source>
        <dbReference type="PROSITE" id="PS51462"/>
    </source>
</evidence>
<dbReference type="PRINTS" id="PR00502">
    <property type="entry name" value="NUDIXFAMILY"/>
</dbReference>
<dbReference type="InterPro" id="IPR020476">
    <property type="entry name" value="Nudix_hydrolase"/>
</dbReference>
<evidence type="ECO:0000313" key="5">
    <source>
        <dbReference type="EMBL" id="ASU86311.1"/>
    </source>
</evidence>
<dbReference type="InterPro" id="IPR020084">
    <property type="entry name" value="NUDIX_hydrolase_CS"/>
</dbReference>
<dbReference type="GO" id="GO:0016787">
    <property type="term" value="F:hydrolase activity"/>
    <property type="evidence" value="ECO:0007669"/>
    <property type="project" value="UniProtKB-KW"/>
</dbReference>
<dbReference type="AlphaFoldDB" id="A0A223SDR8"/>
<protein>
    <submittedName>
        <fullName evidence="5">NUDIX domain-containing protein</fullName>
    </submittedName>
</protein>
<dbReference type="SUPFAM" id="SSF55811">
    <property type="entry name" value="Nudix"/>
    <property type="match status" value="1"/>
</dbReference>
<accession>A0A223SDR8</accession>
<dbReference type="KEGG" id="ngv:CDO52_18980"/>
<proteinExistence type="inferred from homology"/>
<dbReference type="OrthoDB" id="9787476at2"/>
<dbReference type="PROSITE" id="PS51462">
    <property type="entry name" value="NUDIX"/>
    <property type="match status" value="1"/>
</dbReference>
<evidence type="ECO:0000256" key="3">
    <source>
        <dbReference type="RuleBase" id="RU003476"/>
    </source>
</evidence>
<dbReference type="PROSITE" id="PS00893">
    <property type="entry name" value="NUDIX_BOX"/>
    <property type="match status" value="1"/>
</dbReference>
<keyword evidence="2 3" id="KW-0378">Hydrolase</keyword>
<gene>
    <name evidence="5" type="ORF">CDO52_18980</name>
</gene>
<organism evidence="5 6">
    <name type="scientific">Nocardiopsis gilva YIM 90087</name>
    <dbReference type="NCBI Taxonomy" id="1235441"/>
    <lineage>
        <taxon>Bacteria</taxon>
        <taxon>Bacillati</taxon>
        <taxon>Actinomycetota</taxon>
        <taxon>Actinomycetes</taxon>
        <taxon>Streptosporangiales</taxon>
        <taxon>Nocardiopsidaceae</taxon>
        <taxon>Nocardiopsis</taxon>
    </lineage>
</organism>
<comment type="similarity">
    <text evidence="1 3">Belongs to the Nudix hydrolase family.</text>
</comment>
<keyword evidence="6" id="KW-1185">Reference proteome</keyword>
<dbReference type="InterPro" id="IPR000086">
    <property type="entry name" value="NUDIX_hydrolase_dom"/>
</dbReference>
<reference evidence="5 6" key="1">
    <citation type="submission" date="2017-08" db="EMBL/GenBank/DDBJ databases">
        <title>The complete genome sequence of Nocardiopsis gilva YIM 90087.</title>
        <authorList>
            <person name="Yin M."/>
            <person name="Tang S."/>
        </authorList>
    </citation>
    <scope>NUCLEOTIDE SEQUENCE [LARGE SCALE GENOMIC DNA]</scope>
    <source>
        <strain evidence="5 6">YIM 90087</strain>
    </source>
</reference>
<dbReference type="Proteomes" id="UP000215005">
    <property type="component" value="Chromosome"/>
</dbReference>
<dbReference type="InterPro" id="IPR015797">
    <property type="entry name" value="NUDIX_hydrolase-like_dom_sf"/>
</dbReference>
<dbReference type="EMBL" id="CP022753">
    <property type="protein sequence ID" value="ASU86311.1"/>
    <property type="molecule type" value="Genomic_DNA"/>
</dbReference>
<feature type="domain" description="Nudix hydrolase" evidence="4">
    <location>
        <begin position="20"/>
        <end position="136"/>
    </location>
</feature>
<evidence type="ECO:0000313" key="6">
    <source>
        <dbReference type="Proteomes" id="UP000215005"/>
    </source>
</evidence>
<dbReference type="Gene3D" id="3.90.79.10">
    <property type="entry name" value="Nucleoside Triphosphate Pyrophosphohydrolase"/>
    <property type="match status" value="1"/>
</dbReference>
<evidence type="ECO:0000256" key="2">
    <source>
        <dbReference type="ARBA" id="ARBA00022801"/>
    </source>
</evidence>
<evidence type="ECO:0000256" key="1">
    <source>
        <dbReference type="ARBA" id="ARBA00005582"/>
    </source>
</evidence>
<dbReference type="Pfam" id="PF00293">
    <property type="entry name" value="NUDIX"/>
    <property type="match status" value="1"/>
</dbReference>
<name>A0A223SDR8_9ACTN</name>
<dbReference type="RefSeq" id="WP_051060695.1">
    <property type="nucleotide sequence ID" value="NZ_ANBG01000133.1"/>
</dbReference>